<protein>
    <submittedName>
        <fullName evidence="1">Uncharacterized protein</fullName>
    </submittedName>
</protein>
<gene>
    <name evidence="1" type="ORF">VPR_112</name>
</gene>
<evidence type="ECO:0000313" key="2">
    <source>
        <dbReference type="Proteomes" id="UP000240283"/>
    </source>
</evidence>
<accession>A0A2H5BQP2</accession>
<organism evidence="1 2">
    <name type="scientific">Vibrio phage Vp_R1</name>
    <dbReference type="NCBI Taxonomy" id="2059867"/>
    <lineage>
        <taxon>Viruses</taxon>
        <taxon>Duplodnaviria</taxon>
        <taxon>Heunggongvirae</taxon>
        <taxon>Uroviricota</taxon>
        <taxon>Caudoviricetes</taxon>
        <taxon>Grimontviridae</taxon>
        <taxon>Dalianvirus</taxon>
        <taxon>Dalianvirus R1</taxon>
    </lineage>
</organism>
<name>A0A2H5BQP2_9CAUD</name>
<sequence>MLIKACRNKTGEYSTYPLDSGDSLQKYAVVEVGFSEEGFSKTGYGADTSFGSVENPVNPDLKKFVVTSKGTVEANTNNSDSLTTKDFIIDGYSYITLDYDTNTTSYKYDTIDDTVFETFHRNNCESNTMEVVENDPIVPETVTVVFEEGLDEYKEVIGANSDTGYGTVVGSISGVDVKSFFIEKGVITKFIYLEMESEIENKFLSLKFSDGMDDYVTSLRKVGTTKYIGESDMLHELIIEGNASPSLNFYPIPTTPGTAPVLLDNMTTLTPSEASVGDNVDIDITFSKPVSEPAGSTIGTEVVTWTTSGEFSTSWSGSVTAGVFIGGEANIVISGYSDSDGRAGPEVISAVVLTEVVVEPPVDPGA</sequence>
<dbReference type="Proteomes" id="UP000240283">
    <property type="component" value="Segment"/>
</dbReference>
<proteinExistence type="predicted"/>
<keyword evidence="2" id="KW-1185">Reference proteome</keyword>
<evidence type="ECO:0000313" key="1">
    <source>
        <dbReference type="EMBL" id="AUG88476.1"/>
    </source>
</evidence>
<dbReference type="EMBL" id="MG603697">
    <property type="protein sequence ID" value="AUG88476.1"/>
    <property type="molecule type" value="Genomic_DNA"/>
</dbReference>
<reference evidence="1 2" key="1">
    <citation type="submission" date="2017-12" db="EMBL/GenBank/DDBJ databases">
        <title>Genomic analysis of a novel phage Vp_R1 lytic to Vibrio parahaemolyticus.</title>
        <authorList>
            <person name="Ren H."/>
            <person name="Li Z."/>
        </authorList>
    </citation>
    <scope>NUCLEOTIDE SEQUENCE [LARGE SCALE GENOMIC DNA]</scope>
</reference>